<comment type="cofactor">
    <cofactor evidence="8">
        <name>Mg(2+)</name>
        <dbReference type="ChEBI" id="CHEBI:18420"/>
    </cofactor>
    <cofactor evidence="8">
        <name>Mn(2+)</name>
        <dbReference type="ChEBI" id="CHEBI:29035"/>
    </cofactor>
</comment>
<proteinExistence type="inferred from homology"/>
<keyword evidence="2 8" id="KW-0808">Transferase</keyword>
<feature type="binding site" evidence="8">
    <location>
        <position position="90"/>
    </location>
    <ligand>
        <name>ATP</name>
        <dbReference type="ChEBI" id="CHEBI:30616"/>
    </ligand>
</feature>
<dbReference type="GO" id="GO:0030145">
    <property type="term" value="F:manganese ion binding"/>
    <property type="evidence" value="ECO:0007669"/>
    <property type="project" value="UniProtKB-UniRule"/>
</dbReference>
<dbReference type="GO" id="GO:0070733">
    <property type="term" value="F:AMPylase activity"/>
    <property type="evidence" value="ECO:0007669"/>
    <property type="project" value="UniProtKB-EC"/>
</dbReference>
<evidence type="ECO:0000256" key="1">
    <source>
        <dbReference type="ARBA" id="ARBA00009747"/>
    </source>
</evidence>
<evidence type="ECO:0000256" key="2">
    <source>
        <dbReference type="ARBA" id="ARBA00022679"/>
    </source>
</evidence>
<evidence type="ECO:0000256" key="3">
    <source>
        <dbReference type="ARBA" id="ARBA00022695"/>
    </source>
</evidence>
<evidence type="ECO:0000313" key="10">
    <source>
        <dbReference type="Proteomes" id="UP000010305"/>
    </source>
</evidence>
<feature type="binding site" evidence="8">
    <location>
        <position position="92"/>
    </location>
    <ligand>
        <name>ATP</name>
        <dbReference type="ChEBI" id="CHEBI:30616"/>
    </ligand>
</feature>
<comment type="catalytic activity">
    <reaction evidence="8">
        <text>L-seryl-[protein] + UTP = O-(5'-uridylyl)-L-seryl-[protein] + diphosphate</text>
        <dbReference type="Rhea" id="RHEA:64604"/>
        <dbReference type="Rhea" id="RHEA-COMP:9863"/>
        <dbReference type="Rhea" id="RHEA-COMP:16635"/>
        <dbReference type="ChEBI" id="CHEBI:29999"/>
        <dbReference type="ChEBI" id="CHEBI:33019"/>
        <dbReference type="ChEBI" id="CHEBI:46398"/>
        <dbReference type="ChEBI" id="CHEBI:156051"/>
    </reaction>
</comment>
<dbReference type="GO" id="GO:0000287">
    <property type="term" value="F:magnesium ion binding"/>
    <property type="evidence" value="ECO:0007669"/>
    <property type="project" value="UniProtKB-UniRule"/>
</dbReference>
<feature type="binding site" evidence="8">
    <location>
        <position position="120"/>
    </location>
    <ligand>
        <name>ATP</name>
        <dbReference type="ChEBI" id="CHEBI:30616"/>
    </ligand>
</feature>
<dbReference type="EC" id="2.7.7.-" evidence="8"/>
<dbReference type="AlphaFoldDB" id="J5KD79"/>
<comment type="catalytic activity">
    <reaction evidence="8">
        <text>L-threonyl-[protein] + ATP = 3-O-(5'-adenylyl)-L-threonyl-[protein] + diphosphate</text>
        <dbReference type="Rhea" id="RHEA:54292"/>
        <dbReference type="Rhea" id="RHEA-COMP:11060"/>
        <dbReference type="Rhea" id="RHEA-COMP:13847"/>
        <dbReference type="ChEBI" id="CHEBI:30013"/>
        <dbReference type="ChEBI" id="CHEBI:30616"/>
        <dbReference type="ChEBI" id="CHEBI:33019"/>
        <dbReference type="ChEBI" id="CHEBI:138113"/>
        <dbReference type="EC" id="2.7.7.108"/>
    </reaction>
</comment>
<feature type="binding site" evidence="8">
    <location>
        <position position="247"/>
    </location>
    <ligand>
        <name>Mg(2+)</name>
        <dbReference type="ChEBI" id="CHEBI:18420"/>
    </ligand>
</feature>
<dbReference type="HOGENOM" id="CLU_010245_4_1_6"/>
<dbReference type="EC" id="2.7.7.108" evidence="8"/>
<dbReference type="GO" id="GO:0005524">
    <property type="term" value="F:ATP binding"/>
    <property type="evidence" value="ECO:0007669"/>
    <property type="project" value="UniProtKB-UniRule"/>
</dbReference>
<comment type="catalytic activity">
    <reaction evidence="8">
        <text>L-tyrosyl-[protein] + UTP = O-(5'-uridylyl)-L-tyrosyl-[protein] + diphosphate</text>
        <dbReference type="Rhea" id="RHEA:83887"/>
        <dbReference type="Rhea" id="RHEA-COMP:10136"/>
        <dbReference type="Rhea" id="RHEA-COMP:20238"/>
        <dbReference type="ChEBI" id="CHEBI:33019"/>
        <dbReference type="ChEBI" id="CHEBI:46398"/>
        <dbReference type="ChEBI" id="CHEBI:46858"/>
        <dbReference type="ChEBI" id="CHEBI:90602"/>
    </reaction>
</comment>
<evidence type="ECO:0000313" key="9">
    <source>
        <dbReference type="EMBL" id="EJP71656.1"/>
    </source>
</evidence>
<dbReference type="InterPro" id="IPR003846">
    <property type="entry name" value="SelO"/>
</dbReference>
<reference evidence="9 10" key="1">
    <citation type="journal article" date="2012" name="ISME J.">
        <title>Genomic insights to SAR86, an abundant and uncultivated marine bacterial lineage.</title>
        <authorList>
            <person name="Dupont C.L."/>
            <person name="Rusch D.B."/>
            <person name="Yooseph S."/>
            <person name="Lombardo M.J."/>
            <person name="Richter R.A."/>
            <person name="Valas R."/>
            <person name="Novotny M."/>
            <person name="Yee-Greenbaum J."/>
            <person name="Selengut J.D."/>
            <person name="Haft D.H."/>
            <person name="Halpern A.L."/>
            <person name="Lasken R.S."/>
            <person name="Nealson K."/>
            <person name="Friedman R."/>
            <person name="Venter J.C."/>
        </authorList>
    </citation>
    <scope>NUCLEOTIDE SEQUENCE [LARGE SCALE GENOMIC DNA]</scope>
</reference>
<dbReference type="HAMAP" id="MF_00692">
    <property type="entry name" value="SelO"/>
    <property type="match status" value="1"/>
</dbReference>
<sequence length="484" mass="55026">MKSLNNIGFENTYANELNAICERCSPTSFNKSEILLRNYSLAAELGIDESFLDSKECLNIFSGRIVLENSIPIAQAYSGHQYGNFNPQMGDGRAILLGEINQKDIQLKGSGQTPFSKRGDGKSALGPVLREYVISEFMNSVNIPTTRSLMAIKSNENVFRDEETPGGILARVANSHIRIGTFEYVSYFKPNSLETLADYVIKRHYPELSDADNKYISLFAAICDRQSFLISKWMGVGFVHGVMNTDNMLVSGETIDYGPCAFMDEYNPSIYFSSIDKHGRYSYKNQPAIMIWNLSKLAEAFIPLVDKNKEKAVIELSEVLNLAMPTYQEYFYIEMSKKFGLKNVDQEVMNLVNNYLKILMDNSVDFVLSFRDLGKLLSDNKKIDDTVFKNVKNFNNWYFEFLNLLSLKKLTKLKVSKTMDSYNPCYIPRNHLVEDAIINAVTGDMKKINLIAELLKEPFTEKNGYESYTEPSCSDERYVTYCGT</sequence>
<evidence type="ECO:0000256" key="6">
    <source>
        <dbReference type="ARBA" id="ARBA00022840"/>
    </source>
</evidence>
<feature type="binding site" evidence="8">
    <location>
        <position position="178"/>
    </location>
    <ligand>
        <name>ATP</name>
        <dbReference type="ChEBI" id="CHEBI:30616"/>
    </ligand>
</feature>
<comment type="catalytic activity">
    <reaction evidence="8">
        <text>L-seryl-[protein] + ATP = 3-O-(5'-adenylyl)-L-seryl-[protein] + diphosphate</text>
        <dbReference type="Rhea" id="RHEA:58120"/>
        <dbReference type="Rhea" id="RHEA-COMP:9863"/>
        <dbReference type="Rhea" id="RHEA-COMP:15073"/>
        <dbReference type="ChEBI" id="CHEBI:29999"/>
        <dbReference type="ChEBI" id="CHEBI:30616"/>
        <dbReference type="ChEBI" id="CHEBI:33019"/>
        <dbReference type="ChEBI" id="CHEBI:142516"/>
        <dbReference type="EC" id="2.7.7.108"/>
    </reaction>
</comment>
<keyword evidence="3 8" id="KW-0548">Nucleotidyltransferase</keyword>
<evidence type="ECO:0000256" key="7">
    <source>
        <dbReference type="ARBA" id="ARBA00022842"/>
    </source>
</evidence>
<dbReference type="Pfam" id="PF02696">
    <property type="entry name" value="SelO"/>
    <property type="match status" value="1"/>
</dbReference>
<evidence type="ECO:0000256" key="4">
    <source>
        <dbReference type="ARBA" id="ARBA00022723"/>
    </source>
</evidence>
<keyword evidence="7 8" id="KW-0460">Magnesium</keyword>
<keyword evidence="8" id="KW-0464">Manganese</keyword>
<feature type="binding site" evidence="8">
    <location>
        <position position="256"/>
    </location>
    <ligand>
        <name>ATP</name>
        <dbReference type="ChEBI" id="CHEBI:30616"/>
    </ligand>
</feature>
<dbReference type="PANTHER" id="PTHR32057:SF14">
    <property type="entry name" value="PROTEIN ADENYLYLTRANSFERASE SELO, MITOCHONDRIAL"/>
    <property type="match status" value="1"/>
</dbReference>
<feature type="binding site" evidence="8">
    <location>
        <position position="93"/>
    </location>
    <ligand>
        <name>ATP</name>
        <dbReference type="ChEBI" id="CHEBI:30616"/>
    </ligand>
</feature>
<dbReference type="Proteomes" id="UP000010305">
    <property type="component" value="Unassembled WGS sequence"/>
</dbReference>
<feature type="binding site" evidence="8">
    <location>
        <position position="256"/>
    </location>
    <ligand>
        <name>Mg(2+)</name>
        <dbReference type="ChEBI" id="CHEBI:18420"/>
    </ligand>
</feature>
<evidence type="ECO:0000256" key="5">
    <source>
        <dbReference type="ARBA" id="ARBA00022741"/>
    </source>
</evidence>
<name>J5KD79_9GAMM</name>
<accession>J5KD79</accession>
<dbReference type="PANTHER" id="PTHR32057">
    <property type="entry name" value="PROTEIN ADENYLYLTRANSFERASE SELO, MITOCHONDRIAL"/>
    <property type="match status" value="1"/>
</dbReference>
<dbReference type="STRING" id="1123866.NT01SARS_0131"/>
<gene>
    <name evidence="8" type="primary">ydiU</name>
    <name evidence="8" type="synonym">selO</name>
    <name evidence="9" type="ORF">NT01SARS_0131</name>
</gene>
<feature type="binding site" evidence="8">
    <location>
        <position position="171"/>
    </location>
    <ligand>
        <name>ATP</name>
        <dbReference type="ChEBI" id="CHEBI:30616"/>
    </ligand>
</feature>
<evidence type="ECO:0000256" key="8">
    <source>
        <dbReference type="HAMAP-Rule" id="MF_00692"/>
    </source>
</evidence>
<keyword evidence="5 8" id="KW-0547">Nucleotide-binding</keyword>
<dbReference type="NCBIfam" id="NF000658">
    <property type="entry name" value="PRK00029.1"/>
    <property type="match status" value="1"/>
</dbReference>
<feature type="active site" description="Proton acceptor" evidence="8">
    <location>
        <position position="246"/>
    </location>
</feature>
<comment type="catalytic activity">
    <reaction evidence="8">
        <text>L-histidyl-[protein] + UTP = N(tele)-(5'-uridylyl)-L-histidyl-[protein] + diphosphate</text>
        <dbReference type="Rhea" id="RHEA:83891"/>
        <dbReference type="Rhea" id="RHEA-COMP:9745"/>
        <dbReference type="Rhea" id="RHEA-COMP:20239"/>
        <dbReference type="ChEBI" id="CHEBI:29979"/>
        <dbReference type="ChEBI" id="CHEBI:33019"/>
        <dbReference type="ChEBI" id="CHEBI:46398"/>
        <dbReference type="ChEBI" id="CHEBI:233474"/>
    </reaction>
</comment>
<keyword evidence="6 8" id="KW-0067">ATP-binding</keyword>
<protein>
    <recommendedName>
        <fullName evidence="8">Protein nucleotidyltransferase YdiU</fullName>
        <ecNumber evidence="8">2.7.7.-</ecNumber>
    </recommendedName>
    <alternativeName>
        <fullName evidence="8">Protein adenylyltransferase YdiU</fullName>
        <ecNumber evidence="8">2.7.7.108</ecNumber>
    </alternativeName>
    <alternativeName>
        <fullName evidence="8">Protein uridylyltransferase YdiU</fullName>
        <ecNumber evidence="8">2.7.7.-</ecNumber>
    </alternativeName>
</protein>
<feature type="binding site" evidence="8">
    <location>
        <position position="121"/>
    </location>
    <ligand>
        <name>ATP</name>
        <dbReference type="ChEBI" id="CHEBI:30616"/>
    </ligand>
</feature>
<feature type="binding site" evidence="8">
    <location>
        <position position="108"/>
    </location>
    <ligand>
        <name>ATP</name>
        <dbReference type="ChEBI" id="CHEBI:30616"/>
    </ligand>
</feature>
<organism evidence="9 10">
    <name type="scientific">SAR86 cluster bacterium SAR86A</name>
    <dbReference type="NCBI Taxonomy" id="1123866"/>
    <lineage>
        <taxon>Bacteria</taxon>
        <taxon>Pseudomonadati</taxon>
        <taxon>Pseudomonadota</taxon>
        <taxon>Gammaproteobacteria</taxon>
        <taxon>SAR86 cluster</taxon>
    </lineage>
</organism>
<comment type="catalytic activity">
    <reaction evidence="8">
        <text>L-tyrosyl-[protein] + ATP = O-(5'-adenylyl)-L-tyrosyl-[protein] + diphosphate</text>
        <dbReference type="Rhea" id="RHEA:54288"/>
        <dbReference type="Rhea" id="RHEA-COMP:10136"/>
        <dbReference type="Rhea" id="RHEA-COMP:13846"/>
        <dbReference type="ChEBI" id="CHEBI:30616"/>
        <dbReference type="ChEBI" id="CHEBI:33019"/>
        <dbReference type="ChEBI" id="CHEBI:46858"/>
        <dbReference type="ChEBI" id="CHEBI:83624"/>
        <dbReference type="EC" id="2.7.7.108"/>
    </reaction>
</comment>
<dbReference type="EMBL" id="JH611156">
    <property type="protein sequence ID" value="EJP71656.1"/>
    <property type="molecule type" value="Genomic_DNA"/>
</dbReference>
<comment type="similarity">
    <text evidence="1 8">Belongs to the SELO family.</text>
</comment>
<keyword evidence="4 8" id="KW-0479">Metal-binding</keyword>
<comment type="function">
    <text evidence="8">Nucleotidyltransferase involved in the post-translational modification of proteins. It can catalyze the addition of adenosine monophosphate (AMP) or uridine monophosphate (UMP) to a protein, resulting in modifications known as AMPylation and UMPylation.</text>
</comment>